<dbReference type="Pfam" id="PF00560">
    <property type="entry name" value="LRR_1"/>
    <property type="match status" value="3"/>
</dbReference>
<keyword evidence="4" id="KW-0433">Leucine-rich repeat</keyword>
<feature type="binding site" evidence="16">
    <location>
        <position position="719"/>
    </location>
    <ligand>
        <name>ATP</name>
        <dbReference type="ChEBI" id="CHEBI:30616"/>
    </ligand>
</feature>
<dbReference type="FunFam" id="3.80.10.10:FF:000221">
    <property type="entry name" value="Leucine-rich repeat receptor-like protein kinase PXL1"/>
    <property type="match status" value="1"/>
</dbReference>
<evidence type="ECO:0000256" key="4">
    <source>
        <dbReference type="ARBA" id="ARBA00022614"/>
    </source>
</evidence>
<dbReference type="PANTHER" id="PTHR48056:SF29">
    <property type="entry name" value="RECEPTOR-LIKE PROTEIN KINASE HSL1"/>
    <property type="match status" value="1"/>
</dbReference>
<reference evidence="20 21" key="1">
    <citation type="journal article" date="2016" name="Sci. Rep.">
        <title>The genome sequence of the outbreeding globe artichoke constructed de novo incorporating a phase-aware low-pass sequencing strategy of F1 progeny.</title>
        <authorList>
            <person name="Scaglione D."/>
            <person name="Reyes-Chin-Wo S."/>
            <person name="Acquadro A."/>
            <person name="Froenicke L."/>
            <person name="Portis E."/>
            <person name="Beitel C."/>
            <person name="Tirone M."/>
            <person name="Mauro R."/>
            <person name="Lo Monaco A."/>
            <person name="Mauromicale G."/>
            <person name="Faccioli P."/>
            <person name="Cattivelli L."/>
            <person name="Rieseberg L."/>
            <person name="Michelmore R."/>
            <person name="Lanteri S."/>
        </authorList>
    </citation>
    <scope>NUCLEOTIDE SEQUENCE [LARGE SCALE GENOMIC DNA]</scope>
    <source>
        <strain evidence="20">2C</strain>
    </source>
</reference>
<keyword evidence="13 17" id="KW-0472">Membrane</keyword>
<evidence type="ECO:0000256" key="9">
    <source>
        <dbReference type="ARBA" id="ARBA00022741"/>
    </source>
</evidence>
<dbReference type="PROSITE" id="PS51450">
    <property type="entry name" value="LRR"/>
    <property type="match status" value="1"/>
</dbReference>
<dbReference type="FunFam" id="3.30.200.20:FF:000512">
    <property type="entry name" value="Receptor-like protein kinase HSL1"/>
    <property type="match status" value="1"/>
</dbReference>
<dbReference type="AlphaFoldDB" id="A0A103YLV7"/>
<dbReference type="Pfam" id="PF00069">
    <property type="entry name" value="Pkinase"/>
    <property type="match status" value="1"/>
</dbReference>
<organism evidence="20 21">
    <name type="scientific">Cynara cardunculus var. scolymus</name>
    <name type="common">Globe artichoke</name>
    <name type="synonym">Cynara scolymus</name>
    <dbReference type="NCBI Taxonomy" id="59895"/>
    <lineage>
        <taxon>Eukaryota</taxon>
        <taxon>Viridiplantae</taxon>
        <taxon>Streptophyta</taxon>
        <taxon>Embryophyta</taxon>
        <taxon>Tracheophyta</taxon>
        <taxon>Spermatophyta</taxon>
        <taxon>Magnoliopsida</taxon>
        <taxon>eudicotyledons</taxon>
        <taxon>Gunneridae</taxon>
        <taxon>Pentapetalae</taxon>
        <taxon>asterids</taxon>
        <taxon>campanulids</taxon>
        <taxon>Asterales</taxon>
        <taxon>Asteraceae</taxon>
        <taxon>Carduoideae</taxon>
        <taxon>Cardueae</taxon>
        <taxon>Carduinae</taxon>
        <taxon>Cynara</taxon>
    </lineage>
</organism>
<dbReference type="GO" id="GO:0005524">
    <property type="term" value="F:ATP binding"/>
    <property type="evidence" value="ECO:0007669"/>
    <property type="project" value="UniProtKB-UniRule"/>
</dbReference>
<dbReference type="Gene3D" id="3.80.10.10">
    <property type="entry name" value="Ribonuclease Inhibitor"/>
    <property type="match status" value="3"/>
</dbReference>
<dbReference type="Pfam" id="PF08263">
    <property type="entry name" value="LRRNT_2"/>
    <property type="match status" value="1"/>
</dbReference>
<keyword evidence="9 16" id="KW-0547">Nucleotide-binding</keyword>
<dbReference type="FunFam" id="3.80.10.10:FF:000077">
    <property type="entry name" value="LRR receptor-like serine/threonine-protein kinase ERL1"/>
    <property type="match status" value="1"/>
</dbReference>
<dbReference type="Gramene" id="KVI11561">
    <property type="protein sequence ID" value="KVI11561"/>
    <property type="gene ID" value="Ccrd_010031"/>
</dbReference>
<keyword evidence="15" id="KW-0325">Glycoprotein</keyword>
<keyword evidence="12 17" id="KW-1133">Transmembrane helix</keyword>
<dbReference type="EMBL" id="LEKV01000082">
    <property type="protein sequence ID" value="KVI11561.1"/>
    <property type="molecule type" value="Genomic_DNA"/>
</dbReference>
<dbReference type="InterPro" id="IPR000719">
    <property type="entry name" value="Prot_kinase_dom"/>
</dbReference>
<dbReference type="InterPro" id="IPR011009">
    <property type="entry name" value="Kinase-like_dom_sf"/>
</dbReference>
<dbReference type="InterPro" id="IPR003591">
    <property type="entry name" value="Leu-rich_rpt_typical-subtyp"/>
</dbReference>
<dbReference type="PROSITE" id="PS00107">
    <property type="entry name" value="PROTEIN_KINASE_ATP"/>
    <property type="match status" value="1"/>
</dbReference>
<dbReference type="FunFam" id="3.80.10.10:FF:000413">
    <property type="entry name" value="Inactive leucine-rich repeat receptor-like protein kinase"/>
    <property type="match status" value="1"/>
</dbReference>
<dbReference type="Proteomes" id="UP000243975">
    <property type="component" value="Unassembled WGS sequence"/>
</dbReference>
<keyword evidence="11 16" id="KW-0067">ATP-binding</keyword>
<dbReference type="InterPro" id="IPR050647">
    <property type="entry name" value="Plant_LRR-RLKs"/>
</dbReference>
<evidence type="ECO:0000256" key="3">
    <source>
        <dbReference type="ARBA" id="ARBA00009592"/>
    </source>
</evidence>
<evidence type="ECO:0000256" key="10">
    <source>
        <dbReference type="ARBA" id="ARBA00022777"/>
    </source>
</evidence>
<dbReference type="FunFam" id="1.10.510.10:FF:000714">
    <property type="entry name" value="Kinase family with leucine-rich repeat domain-containing protein"/>
    <property type="match status" value="1"/>
</dbReference>
<name>A0A103YLV7_CYNCS</name>
<evidence type="ECO:0000256" key="14">
    <source>
        <dbReference type="ARBA" id="ARBA00023170"/>
    </source>
</evidence>
<dbReference type="PROSITE" id="PS00108">
    <property type="entry name" value="PROTEIN_KINASE_ST"/>
    <property type="match status" value="1"/>
</dbReference>
<dbReference type="SUPFAM" id="SSF56112">
    <property type="entry name" value="Protein kinase-like (PK-like)"/>
    <property type="match status" value="1"/>
</dbReference>
<dbReference type="GO" id="GO:0033612">
    <property type="term" value="F:receptor serine/threonine kinase binding"/>
    <property type="evidence" value="ECO:0007669"/>
    <property type="project" value="TreeGrafter"/>
</dbReference>
<dbReference type="InterPro" id="IPR032675">
    <property type="entry name" value="LRR_dom_sf"/>
</dbReference>
<evidence type="ECO:0000313" key="20">
    <source>
        <dbReference type="EMBL" id="KVI11561.1"/>
    </source>
</evidence>
<dbReference type="InterPro" id="IPR013210">
    <property type="entry name" value="LRR_N_plant-typ"/>
</dbReference>
<keyword evidence="10" id="KW-0418">Kinase</keyword>
<evidence type="ECO:0000256" key="6">
    <source>
        <dbReference type="ARBA" id="ARBA00022692"/>
    </source>
</evidence>
<feature type="signal peptide" evidence="18">
    <location>
        <begin position="1"/>
        <end position="23"/>
    </location>
</feature>
<comment type="subcellular location">
    <subcellularLocation>
        <location evidence="1">Membrane</location>
        <topology evidence="1">Single-pass type I membrane protein</topology>
    </subcellularLocation>
</comment>
<comment type="similarity">
    <text evidence="2">Belongs to the protein kinase superfamily. Ser/Thr protein kinase family.</text>
</comment>
<dbReference type="FunFam" id="3.80.10.10:FF:001670">
    <property type="entry name" value="Putative leucine-rich repeat receptor-like protein kinase family protein"/>
    <property type="match status" value="1"/>
</dbReference>
<keyword evidence="6 17" id="KW-0812">Transmembrane</keyword>
<dbReference type="GO" id="GO:0004672">
    <property type="term" value="F:protein kinase activity"/>
    <property type="evidence" value="ECO:0007669"/>
    <property type="project" value="InterPro"/>
</dbReference>
<evidence type="ECO:0000256" key="5">
    <source>
        <dbReference type="ARBA" id="ARBA00022679"/>
    </source>
</evidence>
<dbReference type="SUPFAM" id="SSF52047">
    <property type="entry name" value="RNI-like"/>
    <property type="match status" value="2"/>
</dbReference>
<evidence type="ECO:0000256" key="1">
    <source>
        <dbReference type="ARBA" id="ARBA00004479"/>
    </source>
</evidence>
<protein>
    <submittedName>
        <fullName evidence="20">Leucine-rich repeat-containing protein</fullName>
    </submittedName>
</protein>
<dbReference type="SMART" id="SM00369">
    <property type="entry name" value="LRR_TYP"/>
    <property type="match status" value="7"/>
</dbReference>
<dbReference type="InterPro" id="IPR017441">
    <property type="entry name" value="Protein_kinase_ATP_BS"/>
</dbReference>
<dbReference type="PROSITE" id="PS50011">
    <property type="entry name" value="PROTEIN_KINASE_DOM"/>
    <property type="match status" value="1"/>
</dbReference>
<evidence type="ECO:0000256" key="17">
    <source>
        <dbReference type="SAM" id="Phobius"/>
    </source>
</evidence>
<dbReference type="InterPro" id="IPR001611">
    <property type="entry name" value="Leu-rich_rpt"/>
</dbReference>
<keyword evidence="5" id="KW-0808">Transferase</keyword>
<evidence type="ECO:0000256" key="7">
    <source>
        <dbReference type="ARBA" id="ARBA00022729"/>
    </source>
</evidence>
<evidence type="ECO:0000256" key="12">
    <source>
        <dbReference type="ARBA" id="ARBA00022989"/>
    </source>
</evidence>
<evidence type="ECO:0000259" key="19">
    <source>
        <dbReference type="PROSITE" id="PS50011"/>
    </source>
</evidence>
<dbReference type="GO" id="GO:0016020">
    <property type="term" value="C:membrane"/>
    <property type="evidence" value="ECO:0007669"/>
    <property type="project" value="UniProtKB-SubCell"/>
</dbReference>
<feature type="chain" id="PRO_5007119843" evidence="18">
    <location>
        <begin position="24"/>
        <end position="1003"/>
    </location>
</feature>
<evidence type="ECO:0000256" key="16">
    <source>
        <dbReference type="PROSITE-ProRule" id="PRU10141"/>
    </source>
</evidence>
<dbReference type="PANTHER" id="PTHR48056">
    <property type="entry name" value="LRR RECEPTOR-LIKE SERINE/THREONINE-PROTEIN KINASE-RELATED"/>
    <property type="match status" value="1"/>
</dbReference>
<dbReference type="Pfam" id="PF13855">
    <property type="entry name" value="LRR_8"/>
    <property type="match status" value="3"/>
</dbReference>
<dbReference type="OMA" id="HFSCHIF"/>
<evidence type="ECO:0000256" key="15">
    <source>
        <dbReference type="ARBA" id="ARBA00023180"/>
    </source>
</evidence>
<evidence type="ECO:0000256" key="2">
    <source>
        <dbReference type="ARBA" id="ARBA00008684"/>
    </source>
</evidence>
<dbReference type="InterPro" id="IPR008271">
    <property type="entry name" value="Ser/Thr_kinase_AS"/>
</dbReference>
<dbReference type="GO" id="GO:0006952">
    <property type="term" value="P:defense response"/>
    <property type="evidence" value="ECO:0007669"/>
    <property type="project" value="UniProtKB-ARBA"/>
</dbReference>
<dbReference type="Gene3D" id="3.30.200.20">
    <property type="entry name" value="Phosphorylase Kinase, domain 1"/>
    <property type="match status" value="1"/>
</dbReference>
<sequence length="1003" mass="110231">MSVLPLPSLLLLLLFLRPFHVISQPTTIQNDQNTLLNLKRSWSNPTAISHWNASSNPCSWPEITCSGTTVIGITIVNTDITGPIPPMICDLKNLTHLDLNYNYITGAFPTTLYSCTNLQYLDLSQNFFVGTIPEDISRLSPDLRYLSLFSNNFTGDIPVSISRFSKLSSLQLHQNLFNGSFPEEIGNLNQLEELNLSYNKFIPSRLPQSFTRLEKVRRFYMTEANLIGEIPANLSGMAALELLDLSVNSLNGSIPSDLFLLKNLTEVYLYGNNLTGGIPDSIEALNMEIIDLSANKLTGKIPDGFGNLTHLTNLTLMFNQLSGEIPVGVGRLPSLRDVRIFTNNFSGPLPPDFGRYSELQIFEVSQNQFSGNIPENLCYNRSLIGLIVFNNNLSGTIPKSLETCRTLKSFQAQGNQFSGAIPDGVWKIPSLKTMMMSDNSFSGELPQELGPKLSTLEISNNRFSGQIPTKLSSWTSLVVFRASHNLFDGAIPQNLTALANLATLLLDGNQLTGSLPATIVSWDSLTTLNLSGNQLTGQIPAGLGFLAVLTALDLSNNHLSGQIPSQLGRLRLVSLDLSANRLTGIIPGQLDNAAFDKSFLKNPGLCSNNPSLGLSSCGSRSENGRSTKISSKFVAIIAAIAVILLILALLSTGYVVALYRRKKNRLDSKWKFTSFQKLTFTESTILPRLTDNNVIGEGGSGKVYRVPVNRSGDFVAVKKISNAKDLDQRLEKQFLAEVEILSTIRHSNIVKLMGCISCDNSKLLVYEYLENRSLDRWLHRKQAPSNRGLNGSVRHVVLDWPKRLRIAIGAARGLCYMHHDCSQVVVHRDVKSSNVLLDGEFNAKIADFGLAKILAKDTEFNVMSTMAGSCGYMAPEYAYTTKVNEKIDVYSFGVILLELTTGKEASDGSEHSSLAEWAWQHTLGGAPMADALDNDVNEPVYLNEITGVFKLGLWCTSKLASNRPSMKEVCQMLQRYSPAAVGRMEKNGGDAVDHLPLLKLENV</sequence>
<evidence type="ECO:0000256" key="13">
    <source>
        <dbReference type="ARBA" id="ARBA00023136"/>
    </source>
</evidence>
<evidence type="ECO:0000256" key="18">
    <source>
        <dbReference type="SAM" id="SignalP"/>
    </source>
</evidence>
<evidence type="ECO:0000256" key="8">
    <source>
        <dbReference type="ARBA" id="ARBA00022737"/>
    </source>
</evidence>
<accession>A0A103YLV7</accession>
<keyword evidence="7 18" id="KW-0732">Signal</keyword>
<evidence type="ECO:0000256" key="11">
    <source>
        <dbReference type="ARBA" id="ARBA00022840"/>
    </source>
</evidence>
<evidence type="ECO:0000313" key="21">
    <source>
        <dbReference type="Proteomes" id="UP000243975"/>
    </source>
</evidence>
<dbReference type="Gene3D" id="1.10.510.10">
    <property type="entry name" value="Transferase(Phosphotransferase) domain 1"/>
    <property type="match status" value="1"/>
</dbReference>
<feature type="transmembrane region" description="Helical" evidence="17">
    <location>
        <begin position="633"/>
        <end position="659"/>
    </location>
</feature>
<proteinExistence type="inferred from homology"/>
<dbReference type="GO" id="GO:0051707">
    <property type="term" value="P:response to other organism"/>
    <property type="evidence" value="ECO:0007669"/>
    <property type="project" value="UniProtKB-ARBA"/>
</dbReference>
<comment type="caution">
    <text evidence="20">The sequence shown here is derived from an EMBL/GenBank/DDBJ whole genome shotgun (WGS) entry which is preliminary data.</text>
</comment>
<comment type="similarity">
    <text evidence="3">Belongs to the RLP family.</text>
</comment>
<feature type="domain" description="Protein kinase" evidence="19">
    <location>
        <begin position="689"/>
        <end position="977"/>
    </location>
</feature>
<keyword evidence="21" id="KW-1185">Reference proteome</keyword>
<dbReference type="FunFam" id="3.80.10.10:FF:000111">
    <property type="entry name" value="LRR receptor-like serine/threonine-protein kinase ERECTA"/>
    <property type="match status" value="1"/>
</dbReference>
<keyword evidence="14" id="KW-0675">Receptor</keyword>
<dbReference type="SMART" id="SM00220">
    <property type="entry name" value="S_TKc"/>
    <property type="match status" value="1"/>
</dbReference>
<gene>
    <name evidence="20" type="ORF">Ccrd_010031</name>
</gene>
<keyword evidence="8" id="KW-0677">Repeat</keyword>